<keyword evidence="5 8" id="KW-0482">Metalloprotease</keyword>
<evidence type="ECO:0000256" key="1">
    <source>
        <dbReference type="ARBA" id="ARBA00022645"/>
    </source>
</evidence>
<dbReference type="PANTHER" id="PTHR34217:SF1">
    <property type="entry name" value="CARBOXYPEPTIDASE 1"/>
    <property type="match status" value="1"/>
</dbReference>
<keyword evidence="12" id="KW-1185">Reference proteome</keyword>
<evidence type="ECO:0000256" key="3">
    <source>
        <dbReference type="ARBA" id="ARBA00022723"/>
    </source>
</evidence>
<name>A0A0C7NHX9_DEFTU</name>
<dbReference type="PIRSF" id="PIRSF006615">
    <property type="entry name" value="Zn_crbxpep_Taq"/>
    <property type="match status" value="1"/>
</dbReference>
<dbReference type="InterPro" id="IPR001333">
    <property type="entry name" value="Peptidase_M32_Taq"/>
</dbReference>
<dbReference type="RefSeq" id="WP_045087181.1">
    <property type="nucleotide sequence ID" value="NZ_LN824141.1"/>
</dbReference>
<dbReference type="AlphaFoldDB" id="A0A0C7NHX9"/>
<feature type="active site" description="Proton donor/acceptor" evidence="10">
    <location>
        <position position="265"/>
    </location>
</feature>
<dbReference type="EC" id="3.4.17.19" evidence="8"/>
<dbReference type="Pfam" id="PF02074">
    <property type="entry name" value="Peptidase_M32"/>
    <property type="match status" value="1"/>
</dbReference>
<dbReference type="PRINTS" id="PR00998">
    <property type="entry name" value="CRBOXYPTASET"/>
</dbReference>
<keyword evidence="4 8" id="KW-0378">Hydrolase</keyword>
<dbReference type="FunFam" id="1.10.1370.30:FF:000003">
    <property type="entry name" value="Thermostable carboxypeptidase 1"/>
    <property type="match status" value="1"/>
</dbReference>
<keyword evidence="3 8" id="KW-0479">Metal-binding</keyword>
<comment type="similarity">
    <text evidence="7 8">Belongs to the peptidase M32 family.</text>
</comment>
<evidence type="ECO:0000313" key="12">
    <source>
        <dbReference type="Proteomes" id="UP000032809"/>
    </source>
</evidence>
<dbReference type="SUPFAM" id="SSF55486">
    <property type="entry name" value="Metalloproteases ('zincins'), catalytic domain"/>
    <property type="match status" value="1"/>
</dbReference>
<dbReference type="CDD" id="cd06460">
    <property type="entry name" value="M32_Taq"/>
    <property type="match status" value="1"/>
</dbReference>
<evidence type="ECO:0000256" key="2">
    <source>
        <dbReference type="ARBA" id="ARBA00022670"/>
    </source>
</evidence>
<dbReference type="GO" id="GO:0004181">
    <property type="term" value="F:metallocarboxypeptidase activity"/>
    <property type="evidence" value="ECO:0007669"/>
    <property type="project" value="UniProtKB-UniRule"/>
</dbReference>
<evidence type="ECO:0000256" key="10">
    <source>
        <dbReference type="PIRSR" id="PIRSR006615-2"/>
    </source>
</evidence>
<keyword evidence="2 8" id="KW-0645">Protease</keyword>
<evidence type="ECO:0000256" key="4">
    <source>
        <dbReference type="ARBA" id="ARBA00022801"/>
    </source>
</evidence>
<protein>
    <recommendedName>
        <fullName evidence="8">Metal-dependent carboxypeptidase</fullName>
        <ecNumber evidence="8">3.4.17.19</ecNumber>
    </recommendedName>
</protein>
<evidence type="ECO:0000256" key="8">
    <source>
        <dbReference type="PIRNR" id="PIRNR006615"/>
    </source>
</evidence>
<evidence type="ECO:0000256" key="5">
    <source>
        <dbReference type="ARBA" id="ARBA00023049"/>
    </source>
</evidence>
<evidence type="ECO:0000256" key="9">
    <source>
        <dbReference type="PIRSR" id="PIRSR006615-1"/>
    </source>
</evidence>
<keyword evidence="9" id="KW-0862">Zinc</keyword>
<dbReference type="HOGENOM" id="CLU_032916_1_1_0"/>
<organism evidence="11 12">
    <name type="scientific">Defluviitoga tunisiensis</name>
    <dbReference type="NCBI Taxonomy" id="1006576"/>
    <lineage>
        <taxon>Bacteria</taxon>
        <taxon>Thermotogati</taxon>
        <taxon>Thermotogota</taxon>
        <taxon>Thermotogae</taxon>
        <taxon>Petrotogales</taxon>
        <taxon>Petrotogaceae</taxon>
        <taxon>Defluviitoga</taxon>
    </lineage>
</organism>
<proteinExistence type="inferred from homology"/>
<evidence type="ECO:0000313" key="11">
    <source>
        <dbReference type="EMBL" id="CEP77581.1"/>
    </source>
</evidence>
<dbReference type="Gene3D" id="1.10.1370.30">
    <property type="match status" value="1"/>
</dbReference>
<dbReference type="PANTHER" id="PTHR34217">
    <property type="entry name" value="METAL-DEPENDENT CARBOXYPEPTIDASE"/>
    <property type="match status" value="1"/>
</dbReference>
<feature type="binding site" evidence="9">
    <location>
        <position position="294"/>
    </location>
    <ligand>
        <name>Zn(2+)</name>
        <dbReference type="ChEBI" id="CHEBI:29105"/>
        <note>catalytic</note>
    </ligand>
</feature>
<accession>A0A0C7NHX9</accession>
<dbReference type="GO" id="GO:0006508">
    <property type="term" value="P:proteolysis"/>
    <property type="evidence" value="ECO:0007669"/>
    <property type="project" value="UniProtKB-UniRule"/>
</dbReference>
<evidence type="ECO:0000256" key="6">
    <source>
        <dbReference type="ARBA" id="ARBA00052755"/>
    </source>
</evidence>
<comment type="cofactor">
    <cofactor evidence="9">
        <name>Zn(2+)</name>
        <dbReference type="ChEBI" id="CHEBI:29105"/>
    </cofactor>
    <text evidence="9">Binds 1 zinc ion per subunit.</text>
</comment>
<dbReference type="GO" id="GO:0008270">
    <property type="term" value="F:zinc ion binding"/>
    <property type="evidence" value="ECO:0007669"/>
    <property type="project" value="UniProtKB-ARBA"/>
</dbReference>
<dbReference type="KEGG" id="dtn:DTL3_0250"/>
<evidence type="ECO:0000256" key="7">
    <source>
        <dbReference type="ARBA" id="ARBA00061580"/>
    </source>
</evidence>
<reference evidence="12" key="1">
    <citation type="submission" date="2014-11" db="EMBL/GenBank/DDBJ databases">
        <authorList>
            <person name="Wibberg D."/>
        </authorList>
    </citation>
    <scope>NUCLEOTIDE SEQUENCE [LARGE SCALE GENOMIC DNA]</scope>
    <source>
        <strain evidence="12">L3</strain>
    </source>
</reference>
<dbReference type="PROSITE" id="PS52034">
    <property type="entry name" value="PEPTIDASE_M32"/>
    <property type="match status" value="1"/>
</dbReference>
<sequence length="499" mass="58763">MEKFMDFKEYLAKISRYEQALSLIYWDLETYAPENSVNYRSEVLGELSERHYNLFVSDTIAEYLDYFSQENIFNSFCEQDKALIKVTKKEFEKIKKIPVKLVRKLAQTTTKANHAWKKAKECDNFNLFQPYLEEILVLNKEKADILGYENNRYDALLDLYEPNLKTTEISKINEYLKENLTPFLNKLLEDGEKPQDDFYKQNFDFNKQKQLSLEALKFMNFDFNSGRLDISVHPFTTKIGPRDVRITTKYSPLDLRYSLFSTIHECGHALYELNIPEAFFETPLDEGASMAIHESQSRFWENFIGRSFPFWNFFSPILKAILNSFEGLSIESLYKGVNIVERSLLRTEADEVTYNFHIMLRYEIEEALINDRITTKELPLIWNDKMKEYLGIVPPNDSLGVLQDVHWSNGSFGYFPSYMLGNLYAAQFNSKLKQDVPDYSLELEKGNATSILTWLKENIHQYGKMYEPQELIYKVTGETLNPKYFVDYITNKYTEIYNI</sequence>
<comment type="function">
    <text evidence="8">Broad specificity carboxypetidase that releases amino acids sequentially from the C-terminus, including neutral, aromatic, polar and basic residues.</text>
</comment>
<dbReference type="OrthoDB" id="9772308at2"/>
<dbReference type="Proteomes" id="UP000032809">
    <property type="component" value="Chromosome I"/>
</dbReference>
<keyword evidence="1 8" id="KW-0121">Carboxypeptidase</keyword>
<comment type="catalytic activity">
    <reaction evidence="6 8">
        <text>Release of a C-terminal amino acid with broad specificity, except for -Pro.</text>
        <dbReference type="EC" id="3.4.17.19"/>
    </reaction>
</comment>
<dbReference type="EMBL" id="LN824141">
    <property type="protein sequence ID" value="CEP77581.1"/>
    <property type="molecule type" value="Genomic_DNA"/>
</dbReference>
<feature type="binding site" evidence="9">
    <location>
        <position position="264"/>
    </location>
    <ligand>
        <name>Zn(2+)</name>
        <dbReference type="ChEBI" id="CHEBI:29105"/>
        <note>catalytic</note>
    </ligand>
</feature>
<dbReference type="PATRIC" id="fig|1006576.9.peg.246"/>
<gene>
    <name evidence="11" type="ORF">DTL3_0250</name>
</gene>
<feature type="binding site" evidence="9">
    <location>
        <position position="268"/>
    </location>
    <ligand>
        <name>Zn(2+)</name>
        <dbReference type="ChEBI" id="CHEBI:29105"/>
        <note>catalytic</note>
    </ligand>
</feature>